<organism evidence="12 13">
    <name type="scientific">candidate division MSBL1 archaeon SCGC-AAA259B11</name>
    <dbReference type="NCBI Taxonomy" id="1698260"/>
    <lineage>
        <taxon>Archaea</taxon>
        <taxon>Methanobacteriati</taxon>
        <taxon>Methanobacteriota</taxon>
        <taxon>candidate division MSBL1</taxon>
    </lineage>
</organism>
<dbReference type="PANTHER" id="PTHR43076">
    <property type="entry name" value="FO SYNTHASE (COFH)"/>
    <property type="match status" value="1"/>
</dbReference>
<evidence type="ECO:0000256" key="2">
    <source>
        <dbReference type="ARBA" id="ARBA00012126"/>
    </source>
</evidence>
<keyword evidence="6 10" id="KW-0408">Iron</keyword>
<keyword evidence="3 10" id="KW-0004">4Fe-4S</keyword>
<comment type="cofactor">
    <cofactor evidence="10">
        <name>[4Fe-4S] cluster</name>
        <dbReference type="ChEBI" id="CHEBI:49883"/>
    </cofactor>
    <text evidence="10">Binds 1 [4Fe-4S] cluster. The cluster is coordinated with 3 cysteines and an exchangeable S-adenosyl-L-methionine.</text>
</comment>
<dbReference type="GO" id="GO:0005506">
    <property type="term" value="F:iron ion binding"/>
    <property type="evidence" value="ECO:0007669"/>
    <property type="project" value="UniProtKB-UniRule"/>
</dbReference>
<dbReference type="SFLD" id="SFLDF00294">
    <property type="entry name" value="7_8-didemethyl-8-hydroxy-5-dea"/>
    <property type="match status" value="1"/>
</dbReference>
<evidence type="ECO:0000256" key="6">
    <source>
        <dbReference type="ARBA" id="ARBA00023004"/>
    </source>
</evidence>
<feature type="domain" description="Radical SAM core" evidence="11">
    <location>
        <begin position="1"/>
        <end position="239"/>
    </location>
</feature>
<keyword evidence="4 10" id="KW-0949">S-adenosyl-L-methionine</keyword>
<sequence>MTYSKNVFLPVTNLCRNRCAYCGFRGEPGNGAWIMSKEEILELVKRGKKAGCSEALITCGERPEKYDMMREKLDDWNYETFVDYIINLSKEIIKLNVLPHTNLGVLEKSELKRLRKWNASMGLMLESAVELPAHDHSPGKTPGLRLEMIENAGKLKIPFTTGILIGIGENWRDRITSLVKIRELHKKYGHIQEVIVQPFLPKRETPMEDRSRPDQSKILNTILTAKSIMPNMSIQIPPNLTDNYLNYLLVGVRDLGGISNITPDFINPDRPWPKIEKVEKELENKKFELKERLPIYPEFVKKPEFMSSKIKEVVKTLSDKEGYRRR</sequence>
<dbReference type="AlphaFoldDB" id="A0A133U7E6"/>
<evidence type="ECO:0000256" key="3">
    <source>
        <dbReference type="ARBA" id="ARBA00022485"/>
    </source>
</evidence>
<dbReference type="SMART" id="SM00729">
    <property type="entry name" value="Elp3"/>
    <property type="match status" value="1"/>
</dbReference>
<dbReference type="InterPro" id="IPR006638">
    <property type="entry name" value="Elp3/MiaA/NifB-like_rSAM"/>
</dbReference>
<dbReference type="PANTHER" id="PTHR43076:SF15">
    <property type="entry name" value="7,8-DIDEMETHYL-8-HYDROXY-5-DEAZARIBOFLAVIN SYNTHASE"/>
    <property type="match status" value="1"/>
</dbReference>
<name>A0A133U7E6_9EURY</name>
<accession>A0A133U7E6</accession>
<dbReference type="PATRIC" id="fig|1698260.3.peg.183"/>
<comment type="similarity">
    <text evidence="10">Belongs to the radical SAM superfamily. CofG family.</text>
</comment>
<feature type="binding site" evidence="10">
    <location>
        <position position="19"/>
    </location>
    <ligand>
        <name>[4Fe-4S] cluster</name>
        <dbReference type="ChEBI" id="CHEBI:49883"/>
        <note>4Fe-4S-S-AdoMet</note>
    </ligand>
</feature>
<dbReference type="InterPro" id="IPR013785">
    <property type="entry name" value="Aldolase_TIM"/>
</dbReference>
<protein>
    <recommendedName>
        <fullName evidence="2 10">7,8-didemethyl-8-hydroxy-5-deazariboflavin synthase</fullName>
        <ecNumber evidence="2 10">4.3.1.32</ecNumber>
    </recommendedName>
    <alternativeName>
        <fullName evidence="10">FO synthase subunit 1</fullName>
    </alternativeName>
</protein>
<dbReference type="InterPro" id="IPR058240">
    <property type="entry name" value="rSAM_sf"/>
</dbReference>
<evidence type="ECO:0000313" key="13">
    <source>
        <dbReference type="Proteomes" id="UP000070184"/>
    </source>
</evidence>
<dbReference type="GO" id="GO:0016765">
    <property type="term" value="F:transferase activity, transferring alkyl or aryl (other than methyl) groups"/>
    <property type="evidence" value="ECO:0007669"/>
    <property type="project" value="InterPro"/>
</dbReference>
<dbReference type="InterPro" id="IPR007197">
    <property type="entry name" value="rSAM"/>
</dbReference>
<keyword evidence="7 10" id="KW-0411">Iron-sulfur</keyword>
<comment type="function">
    <text evidence="10">Catalyzes the radical-mediated synthesis of 7,8-didemethyl-8-hydroxy-5-deazariboflavin (FO) from 5-amino-5-(4-hydroxybenzyl)-6-(D-ribitylimino)-5,6-dihydrouracil.</text>
</comment>
<evidence type="ECO:0000256" key="8">
    <source>
        <dbReference type="ARBA" id="ARBA00023239"/>
    </source>
</evidence>
<feature type="binding site" evidence="10">
    <location>
        <position position="22"/>
    </location>
    <ligand>
        <name>[4Fe-4S] cluster</name>
        <dbReference type="ChEBI" id="CHEBI:49883"/>
        <note>4Fe-4S-S-AdoMet</note>
    </ligand>
</feature>
<dbReference type="GO" id="GO:0044689">
    <property type="term" value="F:7,8-didemethyl-8-hydroxy-5-deazariboflavin synthase activity"/>
    <property type="evidence" value="ECO:0007669"/>
    <property type="project" value="UniProtKB-EC"/>
</dbReference>
<dbReference type="InterPro" id="IPR019939">
    <property type="entry name" value="CofG_family"/>
</dbReference>
<evidence type="ECO:0000256" key="10">
    <source>
        <dbReference type="HAMAP-Rule" id="MF_01611"/>
    </source>
</evidence>
<dbReference type="GO" id="GO:0051539">
    <property type="term" value="F:4 iron, 4 sulfur cluster binding"/>
    <property type="evidence" value="ECO:0007669"/>
    <property type="project" value="UniProtKB-KW"/>
</dbReference>
<dbReference type="SFLD" id="SFLDG01388">
    <property type="entry name" value="7_8-didemethyl-8-hydroxy-5-dea"/>
    <property type="match status" value="1"/>
</dbReference>
<evidence type="ECO:0000313" key="12">
    <source>
        <dbReference type="EMBL" id="KXA90088.1"/>
    </source>
</evidence>
<reference evidence="12 13" key="1">
    <citation type="journal article" date="2016" name="Sci. Rep.">
        <title>Metabolic traits of an uncultured archaeal lineage -MSBL1- from brine pools of the Red Sea.</title>
        <authorList>
            <person name="Mwirichia R."/>
            <person name="Alam I."/>
            <person name="Rashid M."/>
            <person name="Vinu M."/>
            <person name="Ba-Alawi W."/>
            <person name="Anthony Kamau A."/>
            <person name="Kamanda Ngugi D."/>
            <person name="Goker M."/>
            <person name="Klenk H.P."/>
            <person name="Bajic V."/>
            <person name="Stingl U."/>
        </authorList>
    </citation>
    <scope>NUCLEOTIDE SEQUENCE [LARGE SCALE GENOMIC DNA]</scope>
    <source>
        <strain evidence="12">SCGC-AAA259B11</strain>
    </source>
</reference>
<proteinExistence type="inferred from homology"/>
<dbReference type="EC" id="4.3.1.32" evidence="2 10"/>
<comment type="catalytic activity">
    <reaction evidence="9 10">
        <text>5-amino-5-(4-hydroxybenzyl)-6-(D-ribitylimino)-5,6-dihydrouracil + S-adenosyl-L-methionine = 7,8-didemethyl-8-hydroxy-5-deazariboflavin + 5'-deoxyadenosine + L-methionine + NH4(+) + H(+)</text>
        <dbReference type="Rhea" id="RHEA:55204"/>
        <dbReference type="ChEBI" id="CHEBI:15378"/>
        <dbReference type="ChEBI" id="CHEBI:17319"/>
        <dbReference type="ChEBI" id="CHEBI:28938"/>
        <dbReference type="ChEBI" id="CHEBI:57844"/>
        <dbReference type="ChEBI" id="CHEBI:59789"/>
        <dbReference type="ChEBI" id="CHEBI:59904"/>
        <dbReference type="ChEBI" id="CHEBI:85936"/>
        <dbReference type="EC" id="4.3.1.32"/>
    </reaction>
</comment>
<dbReference type="Pfam" id="PF04055">
    <property type="entry name" value="Radical_SAM"/>
    <property type="match status" value="1"/>
</dbReference>
<dbReference type="NCBIfam" id="TIGR03550">
    <property type="entry name" value="F420_cofG"/>
    <property type="match status" value="1"/>
</dbReference>
<dbReference type="SFLD" id="SFLDS00029">
    <property type="entry name" value="Radical_SAM"/>
    <property type="match status" value="1"/>
</dbReference>
<dbReference type="Proteomes" id="UP000070184">
    <property type="component" value="Unassembled WGS sequence"/>
</dbReference>
<gene>
    <name evidence="10" type="primary">cofG</name>
    <name evidence="12" type="ORF">AKJ61_01445</name>
</gene>
<feature type="binding site" evidence="10">
    <location>
        <position position="15"/>
    </location>
    <ligand>
        <name>[4Fe-4S] cluster</name>
        <dbReference type="ChEBI" id="CHEBI:49883"/>
        <note>4Fe-4S-S-AdoMet</note>
    </ligand>
</feature>
<keyword evidence="13" id="KW-1185">Reference proteome</keyword>
<dbReference type="CDD" id="cd01335">
    <property type="entry name" value="Radical_SAM"/>
    <property type="match status" value="1"/>
</dbReference>
<evidence type="ECO:0000256" key="1">
    <source>
        <dbReference type="ARBA" id="ARBA00004712"/>
    </source>
</evidence>
<dbReference type="EMBL" id="LHXK01000013">
    <property type="protein sequence ID" value="KXA90088.1"/>
    <property type="molecule type" value="Genomic_DNA"/>
</dbReference>
<evidence type="ECO:0000256" key="5">
    <source>
        <dbReference type="ARBA" id="ARBA00022723"/>
    </source>
</evidence>
<evidence type="ECO:0000259" key="11">
    <source>
        <dbReference type="PROSITE" id="PS51918"/>
    </source>
</evidence>
<dbReference type="SFLD" id="SFLDG01064">
    <property type="entry name" value="F420__menaquinone_cofactor_bio"/>
    <property type="match status" value="1"/>
</dbReference>
<dbReference type="NCBIfam" id="NF004884">
    <property type="entry name" value="PRK06245.1"/>
    <property type="match status" value="1"/>
</dbReference>
<dbReference type="HAMAP" id="MF_01611">
    <property type="entry name" value="FO_synth_sub1"/>
    <property type="match status" value="1"/>
</dbReference>
<comment type="subunit">
    <text evidence="10">The FO synthase complex consists of two subunits, CofG and CofH.</text>
</comment>
<dbReference type="UniPathway" id="UPA00072"/>
<comment type="caution">
    <text evidence="12">The sequence shown here is derived from an EMBL/GenBank/DDBJ whole genome shotgun (WGS) entry which is preliminary data.</text>
</comment>
<evidence type="ECO:0000256" key="9">
    <source>
        <dbReference type="ARBA" id="ARBA00048974"/>
    </source>
</evidence>
<dbReference type="PROSITE" id="PS51918">
    <property type="entry name" value="RADICAL_SAM"/>
    <property type="match status" value="1"/>
</dbReference>
<evidence type="ECO:0000256" key="7">
    <source>
        <dbReference type="ARBA" id="ARBA00023014"/>
    </source>
</evidence>
<dbReference type="Gene3D" id="3.20.20.70">
    <property type="entry name" value="Aldolase class I"/>
    <property type="match status" value="1"/>
</dbReference>
<keyword evidence="5 10" id="KW-0479">Metal-binding</keyword>
<evidence type="ECO:0000256" key="4">
    <source>
        <dbReference type="ARBA" id="ARBA00022691"/>
    </source>
</evidence>
<keyword evidence="8 10" id="KW-0456">Lyase</keyword>
<dbReference type="SUPFAM" id="SSF102114">
    <property type="entry name" value="Radical SAM enzymes"/>
    <property type="match status" value="1"/>
</dbReference>
<dbReference type="InterPro" id="IPR034405">
    <property type="entry name" value="F420"/>
</dbReference>
<comment type="pathway">
    <text evidence="1 10">Cofactor biosynthesis; coenzyme F0 biosynthesis.</text>
</comment>